<dbReference type="RefSeq" id="WP_099381691.1">
    <property type="nucleotide sequence ID" value="NZ_PEBD01000004.1"/>
</dbReference>
<dbReference type="Pfam" id="PF01551">
    <property type="entry name" value="Peptidase_M23"/>
    <property type="match status" value="1"/>
</dbReference>
<evidence type="ECO:0000313" key="3">
    <source>
        <dbReference type="EMBL" id="PHV68994.1"/>
    </source>
</evidence>
<comment type="caution">
    <text evidence="3">The sequence shown here is derived from an EMBL/GenBank/DDBJ whole genome shotgun (WGS) entry which is preliminary data.</text>
</comment>
<protein>
    <submittedName>
        <fullName evidence="3">Peptidase M23</fullName>
    </submittedName>
</protein>
<evidence type="ECO:0000256" key="1">
    <source>
        <dbReference type="SAM" id="MobiDB-lite"/>
    </source>
</evidence>
<dbReference type="GO" id="GO:0004222">
    <property type="term" value="F:metalloendopeptidase activity"/>
    <property type="evidence" value="ECO:0007669"/>
    <property type="project" value="TreeGrafter"/>
</dbReference>
<dbReference type="PANTHER" id="PTHR21666:SF270">
    <property type="entry name" value="MUREIN HYDROLASE ACTIVATOR ENVC"/>
    <property type="match status" value="1"/>
</dbReference>
<evidence type="ECO:0000259" key="2">
    <source>
        <dbReference type="Pfam" id="PF01551"/>
    </source>
</evidence>
<dbReference type="InterPro" id="IPR011055">
    <property type="entry name" value="Dup_hybrid_motif"/>
</dbReference>
<sequence>MVVRDSITGDVAHSRTSARTIDGERPGDPHDNSITSIIPIDDFGLEEYADGPLTQWRNASIDGGRGRAGARRFDRDAYDAPRPAEITQDIIVAEVELDEILHDHPFEVHGAEFDDFAPAADESSWSPQKQTSPRRSGGKHRIAAPPQALKGRAALMAVAAGAAVAAATGQFAQPAAEPTKSAAPTPVVNPISTDESLAAGIAAAPAPANMDTFTEQLAVGQELAEAAHAQDEAARIPLFAAPIPAGAYTFTSTYANRWGSFHGGIDLAAPLGTPIHAVTDGVVIEAGPASGYGNWVQIQAEDGTVTMYGHMSAGGVLVKKGDKIIAGQKIAEVGSEGFSTGPHLHFEVWKNGTMKIDPAPWLAAHGISLASYTGS</sequence>
<dbReference type="Proteomes" id="UP000225108">
    <property type="component" value="Unassembled WGS sequence"/>
</dbReference>
<dbReference type="EMBL" id="PEBD01000004">
    <property type="protein sequence ID" value="PHV68994.1"/>
    <property type="molecule type" value="Genomic_DNA"/>
</dbReference>
<gene>
    <name evidence="3" type="ORF">CSW57_05085</name>
</gene>
<dbReference type="SUPFAM" id="SSF51261">
    <property type="entry name" value="Duplicated hybrid motif"/>
    <property type="match status" value="1"/>
</dbReference>
<dbReference type="InterPro" id="IPR050570">
    <property type="entry name" value="Cell_wall_metabolism_enzyme"/>
</dbReference>
<reference evidence="3 4" key="1">
    <citation type="submission" date="2017-10" db="EMBL/GenBank/DDBJ databases">
        <title>The draft genome sequence of Williamsia sp. BULT 1.1 isolated from the semi-arid grassland soils from South Africa.</title>
        <authorList>
            <person name="Kabwe M.H."/>
            <person name="Govender N."/>
            <person name="Mutseka Lunga P."/>
            <person name="Vikram S."/>
            <person name="Makhalanyane T.P."/>
        </authorList>
    </citation>
    <scope>NUCLEOTIDE SEQUENCE [LARGE SCALE GENOMIC DNA]</scope>
    <source>
        <strain evidence="3 4">BULT 1.1</strain>
    </source>
</reference>
<feature type="region of interest" description="Disordered" evidence="1">
    <location>
        <begin position="118"/>
        <end position="142"/>
    </location>
</feature>
<name>A0A2G3PT62_WILMA</name>
<feature type="compositionally biased region" description="Polar residues" evidence="1">
    <location>
        <begin position="123"/>
        <end position="134"/>
    </location>
</feature>
<accession>A0A2G3PT62</accession>
<feature type="domain" description="M23ase beta-sheet core" evidence="2">
    <location>
        <begin position="261"/>
        <end position="353"/>
    </location>
</feature>
<feature type="compositionally biased region" description="Basic and acidic residues" evidence="1">
    <location>
        <begin position="21"/>
        <end position="31"/>
    </location>
</feature>
<dbReference type="InterPro" id="IPR016047">
    <property type="entry name" value="M23ase_b-sheet_dom"/>
</dbReference>
<dbReference type="Gene3D" id="2.70.70.10">
    <property type="entry name" value="Glucose Permease (Domain IIA)"/>
    <property type="match status" value="1"/>
</dbReference>
<feature type="region of interest" description="Disordered" evidence="1">
    <location>
        <begin position="1"/>
        <end position="34"/>
    </location>
</feature>
<dbReference type="PANTHER" id="PTHR21666">
    <property type="entry name" value="PEPTIDASE-RELATED"/>
    <property type="match status" value="1"/>
</dbReference>
<dbReference type="CDD" id="cd12797">
    <property type="entry name" value="M23_peptidase"/>
    <property type="match status" value="1"/>
</dbReference>
<proteinExistence type="predicted"/>
<dbReference type="AlphaFoldDB" id="A0A2G3PT62"/>
<organism evidence="3 4">
    <name type="scientific">Williamsia marianensis</name>
    <dbReference type="NCBI Taxonomy" id="85044"/>
    <lineage>
        <taxon>Bacteria</taxon>
        <taxon>Bacillati</taxon>
        <taxon>Actinomycetota</taxon>
        <taxon>Actinomycetes</taxon>
        <taxon>Mycobacteriales</taxon>
        <taxon>Nocardiaceae</taxon>
        <taxon>Williamsia</taxon>
    </lineage>
</organism>
<evidence type="ECO:0000313" key="4">
    <source>
        <dbReference type="Proteomes" id="UP000225108"/>
    </source>
</evidence>